<feature type="compositionally biased region" description="Basic and acidic residues" evidence="1">
    <location>
        <begin position="454"/>
        <end position="464"/>
    </location>
</feature>
<dbReference type="Proteomes" id="UP000242146">
    <property type="component" value="Unassembled WGS sequence"/>
</dbReference>
<name>A0A1X2GF60_9FUNG</name>
<evidence type="ECO:0000256" key="1">
    <source>
        <dbReference type="SAM" id="MobiDB-lite"/>
    </source>
</evidence>
<feature type="region of interest" description="Disordered" evidence="1">
    <location>
        <begin position="316"/>
        <end position="373"/>
    </location>
</feature>
<sequence length="767" mass="82631">MEEAATMELDSGEVTVKQPANVEPIDEEPMNEEPTIEQPADDELITQDDTTIEEQPRQMDKGLTEQQKVDLTLQPDDQYPMDQVDLGNGKEDTQVDEGENQTLSTEDQDGMLVDKLDDAQLEQFGTPSAWDGLSDAIGTPSAFDELDLATTPGATKLAGLDEQSADLEDFSTPPQITLDSLEEPLTGESEGKAEDDIMTDMGTETQPELHSDPVNAANSEQPGNDEERAEATPDQTMELADQHDTDFADVQDITEQQLDAEPLAQEAVAISKELEQHESPALPADDHTQDDLLMLELEQDDILEFQQDDDLAAVEKKDDLSAVAEQENDPLDALLDGDELNGDEVESMDIDKTAAPDAPVTHDDIALSTSQPNQDTLAVAASALDTIKDTDTATVTTTAQHEKPDGEQVDADMMLVDDDDLQEMDAADSLAAEKVATEAIDPLQDIDNVSNDDDLIHNDTKNDEDTPPPAHVPLTEDSLDSAHSIPPASDASSTAAEADNNNLDTPADVSPVKEDVTQDADRSPQDASNIIDEEILDYDEIMDMDHAADPINTPTLLELDEELETTDDILMTHPDEPATGEATDDNDLIFLDQEGNDESTSPINATESNAVLSVADSATNDTFDMDTANASVALADEAPHIEDTLAEGVKMDEDIAQNEDALSEAAGVDEAAIESAKPHAEVQENLDDEAQDIPNEADPADISEAEVQELEHSLEVPVQVEEIEEDLPSTAINDGPVVQTPQDEELLHSPAKSVAISIEQAEADQAS</sequence>
<feature type="compositionally biased region" description="Basic and acidic residues" evidence="1">
    <location>
        <begin position="54"/>
        <end position="63"/>
    </location>
</feature>
<evidence type="ECO:0000313" key="2">
    <source>
        <dbReference type="EMBL" id="ORX51709.1"/>
    </source>
</evidence>
<protein>
    <submittedName>
        <fullName evidence="2">Uncharacterized protein</fullName>
    </submittedName>
</protein>
<feature type="region of interest" description="Disordered" evidence="1">
    <location>
        <begin position="664"/>
        <end position="702"/>
    </location>
</feature>
<feature type="region of interest" description="Disordered" evidence="1">
    <location>
        <begin position="438"/>
        <end position="531"/>
    </location>
</feature>
<feature type="region of interest" description="Disordered" evidence="1">
    <location>
        <begin position="1"/>
        <end position="110"/>
    </location>
</feature>
<organism evidence="2 3">
    <name type="scientific">Hesseltinella vesiculosa</name>
    <dbReference type="NCBI Taxonomy" id="101127"/>
    <lineage>
        <taxon>Eukaryota</taxon>
        <taxon>Fungi</taxon>
        <taxon>Fungi incertae sedis</taxon>
        <taxon>Mucoromycota</taxon>
        <taxon>Mucoromycotina</taxon>
        <taxon>Mucoromycetes</taxon>
        <taxon>Mucorales</taxon>
        <taxon>Cunninghamellaceae</taxon>
        <taxon>Hesseltinella</taxon>
    </lineage>
</organism>
<proteinExistence type="predicted"/>
<feature type="compositionally biased region" description="Acidic residues" evidence="1">
    <location>
        <begin position="326"/>
        <end position="348"/>
    </location>
</feature>
<keyword evidence="3" id="KW-1185">Reference proteome</keyword>
<evidence type="ECO:0000313" key="3">
    <source>
        <dbReference type="Proteomes" id="UP000242146"/>
    </source>
</evidence>
<comment type="caution">
    <text evidence="2">The sequence shown here is derived from an EMBL/GenBank/DDBJ whole genome shotgun (WGS) entry which is preliminary data.</text>
</comment>
<feature type="compositionally biased region" description="Low complexity" evidence="1">
    <location>
        <begin position="488"/>
        <end position="502"/>
    </location>
</feature>
<feature type="region of interest" description="Disordered" evidence="1">
    <location>
        <begin position="727"/>
        <end position="748"/>
    </location>
</feature>
<feature type="compositionally biased region" description="Acidic residues" evidence="1">
    <location>
        <begin position="24"/>
        <end position="52"/>
    </location>
</feature>
<reference evidence="2 3" key="1">
    <citation type="submission" date="2016-07" db="EMBL/GenBank/DDBJ databases">
        <title>Pervasive Adenine N6-methylation of Active Genes in Fungi.</title>
        <authorList>
            <consortium name="DOE Joint Genome Institute"/>
            <person name="Mondo S.J."/>
            <person name="Dannebaum R.O."/>
            <person name="Kuo R.C."/>
            <person name="Labutti K."/>
            <person name="Haridas S."/>
            <person name="Kuo A."/>
            <person name="Salamov A."/>
            <person name="Ahrendt S.R."/>
            <person name="Lipzen A."/>
            <person name="Sullivan W."/>
            <person name="Andreopoulos W.B."/>
            <person name="Clum A."/>
            <person name="Lindquist E."/>
            <person name="Daum C."/>
            <person name="Ramamoorthy G.K."/>
            <person name="Gryganskyi A."/>
            <person name="Culley D."/>
            <person name="Magnuson J.K."/>
            <person name="James T.Y."/>
            <person name="O'Malley M.A."/>
            <person name="Stajich J.E."/>
            <person name="Spatafora J.W."/>
            <person name="Visel A."/>
            <person name="Grigoriev I.V."/>
        </authorList>
    </citation>
    <scope>NUCLEOTIDE SEQUENCE [LARGE SCALE GENOMIC DNA]</scope>
    <source>
        <strain evidence="2 3">NRRL 3301</strain>
    </source>
</reference>
<dbReference type="EMBL" id="MCGT01000020">
    <property type="protein sequence ID" value="ORX51709.1"/>
    <property type="molecule type" value="Genomic_DNA"/>
</dbReference>
<feature type="region of interest" description="Disordered" evidence="1">
    <location>
        <begin position="170"/>
        <end position="244"/>
    </location>
</feature>
<feature type="compositionally biased region" description="Basic and acidic residues" evidence="1">
    <location>
        <begin position="511"/>
        <end position="524"/>
    </location>
</feature>
<dbReference type="AlphaFoldDB" id="A0A1X2GF60"/>
<gene>
    <name evidence="2" type="ORF">DM01DRAFT_328262</name>
</gene>
<accession>A0A1X2GF60</accession>
<feature type="compositionally biased region" description="Basic and acidic residues" evidence="1">
    <location>
        <begin position="349"/>
        <end position="365"/>
    </location>
</feature>